<gene>
    <name evidence="2" type="ORF">AVDCRST_MAG07-652</name>
</gene>
<feature type="compositionally biased region" description="Basic and acidic residues" evidence="1">
    <location>
        <begin position="13"/>
        <end position="41"/>
    </location>
</feature>
<accession>A0A6J4KT02</accession>
<reference evidence="2" key="1">
    <citation type="submission" date="2020-02" db="EMBL/GenBank/DDBJ databases">
        <authorList>
            <person name="Meier V. D."/>
        </authorList>
    </citation>
    <scope>NUCLEOTIDE SEQUENCE</scope>
    <source>
        <strain evidence="2">AVDCRST_MAG07</strain>
    </source>
</reference>
<feature type="non-terminal residue" evidence="2">
    <location>
        <position position="286"/>
    </location>
</feature>
<proteinExistence type="predicted"/>
<feature type="compositionally biased region" description="Basic and acidic residues" evidence="1">
    <location>
        <begin position="80"/>
        <end position="96"/>
    </location>
</feature>
<protein>
    <submittedName>
        <fullName evidence="2">Energy-dependent translational throttle protein EttA</fullName>
    </submittedName>
</protein>
<feature type="region of interest" description="Disordered" evidence="1">
    <location>
        <begin position="1"/>
        <end position="248"/>
    </location>
</feature>
<organism evidence="2">
    <name type="scientific">uncultured Frankineae bacterium</name>
    <dbReference type="NCBI Taxonomy" id="437475"/>
    <lineage>
        <taxon>Bacteria</taxon>
        <taxon>Bacillati</taxon>
        <taxon>Actinomycetota</taxon>
        <taxon>Actinomycetes</taxon>
        <taxon>Frankiales</taxon>
        <taxon>environmental samples</taxon>
    </lineage>
</organism>
<evidence type="ECO:0000313" key="2">
    <source>
        <dbReference type="EMBL" id="CAA9313369.1"/>
    </source>
</evidence>
<feature type="compositionally biased region" description="Basic residues" evidence="1">
    <location>
        <begin position="61"/>
        <end position="79"/>
    </location>
</feature>
<name>A0A6J4KT02_9ACTN</name>
<feature type="compositionally biased region" description="Basic and acidic residues" evidence="1">
    <location>
        <begin position="112"/>
        <end position="131"/>
    </location>
</feature>
<feature type="non-terminal residue" evidence="2">
    <location>
        <position position="1"/>
    </location>
</feature>
<evidence type="ECO:0000256" key="1">
    <source>
        <dbReference type="SAM" id="MobiDB-lite"/>
    </source>
</evidence>
<dbReference type="AlphaFoldDB" id="A0A6J4KT02"/>
<dbReference type="EMBL" id="CADCUB010000037">
    <property type="protein sequence ID" value="CAA9313369.1"/>
    <property type="molecule type" value="Genomic_DNA"/>
</dbReference>
<feature type="region of interest" description="Disordered" evidence="1">
    <location>
        <begin position="260"/>
        <end position="286"/>
    </location>
</feature>
<sequence length="286" mass="32717">AAERQGPPDQEQEPPRALRGDGRRGREEPQARLRGDPDPRRAAAGQRRHRGGLAAQGVRRPGAHRRAQLRHAARRHRRDHRPERRRQDHVVQDHRRAGAAGRRLGARRRHRQDLLRRPEPLQHRPGEDRLAGRLRRSGLHQRRRPGDAQPRLHRRLRLQGSRPAEEGRRAVGRGAQPAEPGADPEGGRQRPAARRADERPGHRDPRLARERPARVPRLRRGDQPRPLVPRPRRHAHPGVGGHRRGPELVVLVRGQLRVLREEQGRAARGRRGPPPPRHLPQADARL</sequence>
<feature type="compositionally biased region" description="Basic residues" evidence="1">
    <location>
        <begin position="132"/>
        <end position="143"/>
    </location>
</feature>
<feature type="compositionally biased region" description="Basic and acidic residues" evidence="1">
    <location>
        <begin position="194"/>
        <end position="223"/>
    </location>
</feature>